<gene>
    <name evidence="2" type="ORF">KFK09_013429</name>
</gene>
<keyword evidence="3" id="KW-1185">Reference proteome</keyword>
<sequence>MRASTHVPTEPYSFGPSSYPDESPSLMLSTLPNAEAAFTIDFVPSSLPEASTTQADDNFVPFLGGFLSADRPWIHAFLLPTRRTVGSFSLLSLFLAQISLF</sequence>
<evidence type="ECO:0000256" key="1">
    <source>
        <dbReference type="SAM" id="MobiDB-lite"/>
    </source>
</evidence>
<comment type="caution">
    <text evidence="2">The sequence shown here is derived from an EMBL/GenBank/DDBJ whole genome shotgun (WGS) entry which is preliminary data.</text>
</comment>
<evidence type="ECO:0000313" key="3">
    <source>
        <dbReference type="Proteomes" id="UP000829196"/>
    </source>
</evidence>
<dbReference type="EMBL" id="JAGYWB010000010">
    <property type="protein sequence ID" value="KAI0507307.1"/>
    <property type="molecule type" value="Genomic_DNA"/>
</dbReference>
<accession>A0A8T3B7E6</accession>
<dbReference type="AlphaFoldDB" id="A0A8T3B7E6"/>
<protein>
    <submittedName>
        <fullName evidence="2">Uncharacterized protein</fullName>
    </submittedName>
</protein>
<proteinExistence type="predicted"/>
<feature type="region of interest" description="Disordered" evidence="1">
    <location>
        <begin position="1"/>
        <end position="20"/>
    </location>
</feature>
<evidence type="ECO:0000313" key="2">
    <source>
        <dbReference type="EMBL" id="KAI0507307.1"/>
    </source>
</evidence>
<name>A0A8T3B7E6_DENNO</name>
<dbReference type="Proteomes" id="UP000829196">
    <property type="component" value="Unassembled WGS sequence"/>
</dbReference>
<organism evidence="2 3">
    <name type="scientific">Dendrobium nobile</name>
    <name type="common">Orchid</name>
    <dbReference type="NCBI Taxonomy" id="94219"/>
    <lineage>
        <taxon>Eukaryota</taxon>
        <taxon>Viridiplantae</taxon>
        <taxon>Streptophyta</taxon>
        <taxon>Embryophyta</taxon>
        <taxon>Tracheophyta</taxon>
        <taxon>Spermatophyta</taxon>
        <taxon>Magnoliopsida</taxon>
        <taxon>Liliopsida</taxon>
        <taxon>Asparagales</taxon>
        <taxon>Orchidaceae</taxon>
        <taxon>Epidendroideae</taxon>
        <taxon>Malaxideae</taxon>
        <taxon>Dendrobiinae</taxon>
        <taxon>Dendrobium</taxon>
    </lineage>
</organism>
<reference evidence="2" key="1">
    <citation type="journal article" date="2022" name="Front. Genet.">
        <title>Chromosome-Scale Assembly of the Dendrobium nobile Genome Provides Insights Into the Molecular Mechanism of the Biosynthesis of the Medicinal Active Ingredient of Dendrobium.</title>
        <authorList>
            <person name="Xu Q."/>
            <person name="Niu S.-C."/>
            <person name="Li K.-L."/>
            <person name="Zheng P.-J."/>
            <person name="Zhang X.-J."/>
            <person name="Jia Y."/>
            <person name="Liu Y."/>
            <person name="Niu Y.-X."/>
            <person name="Yu L.-H."/>
            <person name="Chen D.-F."/>
            <person name="Zhang G.-Q."/>
        </authorList>
    </citation>
    <scope>NUCLEOTIDE SEQUENCE</scope>
    <source>
        <tissue evidence="2">Leaf</tissue>
    </source>
</reference>